<dbReference type="RefSeq" id="WP_140010104.1">
    <property type="nucleotide sequence ID" value="NZ_JBHMDG010000021.1"/>
</dbReference>
<evidence type="ECO:0000256" key="9">
    <source>
        <dbReference type="SAM" id="Phobius"/>
    </source>
</evidence>
<comment type="subcellular location">
    <subcellularLocation>
        <location evidence="1">Cell membrane</location>
        <topology evidence="1">Multi-pass membrane protein</topology>
    </subcellularLocation>
</comment>
<keyword evidence="5 12" id="KW-0418">Kinase</keyword>
<feature type="transmembrane region" description="Helical" evidence="9">
    <location>
        <begin position="7"/>
        <end position="27"/>
    </location>
</feature>
<feature type="domain" description="Histidine kinase/HSP90-like ATPase" evidence="10">
    <location>
        <begin position="419"/>
        <end position="504"/>
    </location>
</feature>
<feature type="domain" description="Signal transduction histidine kinase subgroup 3 dimerisation and phosphoacceptor" evidence="11">
    <location>
        <begin position="314"/>
        <end position="377"/>
    </location>
</feature>
<dbReference type="PANTHER" id="PTHR24421:SF37">
    <property type="entry name" value="SENSOR HISTIDINE KINASE NARS"/>
    <property type="match status" value="1"/>
</dbReference>
<dbReference type="Gene3D" id="1.20.5.1930">
    <property type="match status" value="1"/>
</dbReference>
<dbReference type="InterPro" id="IPR003594">
    <property type="entry name" value="HATPase_dom"/>
</dbReference>
<keyword evidence="8 9" id="KW-0472">Membrane</keyword>
<sequence length="505" mass="53327">MTERRALRITVGARLFALLAIGAPVLYEHDRAAVVALVGLSAIWVVASLLERLPTHTVAALTAEAVLTGVACGAAIGSTEAVLLALAVPPFVAAVVRGALGALLALGAELATAVGLVLVLGEDLSADESFALFTWSVGALGLGMIGTFLHASFQSQTDELAPYLDAQRLLRQLVDLSSDLSSGLDVASLAGAMASEVGDRLPTTELAIYVPRGEVLVPLVSHGGVDDRGTRGRAEQLALESWARSAPIVDEHVFAFPLGSSVVVAGRLSPSAGLDVAEVERTILGLPRLLEAKSVQLDTALLFADFRDSASADERKRLAREMHDGVAQDIASLGYLVDALAARPADEAQAGMLVLLRDRISNIVAEVRQSVLTLRTSIGEADTLGVAIGAVARHLSESSQIPIQVTLDEHSTRLRPEVEAELFRITQEAMNNAIKHAECTKVEVHCQVHAPSALITITDDGRGLQPPRSDSHGLKIMRERARLARADLAIIDRPEGGLRVTVRLA</sequence>
<dbReference type="PANTHER" id="PTHR24421">
    <property type="entry name" value="NITRATE/NITRITE SENSOR PROTEIN NARX-RELATED"/>
    <property type="match status" value="1"/>
</dbReference>
<evidence type="ECO:0000256" key="1">
    <source>
        <dbReference type="ARBA" id="ARBA00004651"/>
    </source>
</evidence>
<dbReference type="Pfam" id="PF07730">
    <property type="entry name" value="HisKA_3"/>
    <property type="match status" value="1"/>
</dbReference>
<keyword evidence="2" id="KW-1003">Cell membrane</keyword>
<keyword evidence="7" id="KW-0902">Two-component regulatory system</keyword>
<dbReference type="EMBL" id="JBHMDG010000021">
    <property type="protein sequence ID" value="MFB9314438.1"/>
    <property type="molecule type" value="Genomic_DNA"/>
</dbReference>
<organism evidence="12 13">
    <name type="scientific">Nocardioides plantarum</name>
    <dbReference type="NCBI Taxonomy" id="29299"/>
    <lineage>
        <taxon>Bacteria</taxon>
        <taxon>Bacillati</taxon>
        <taxon>Actinomycetota</taxon>
        <taxon>Actinomycetes</taxon>
        <taxon>Propionibacteriales</taxon>
        <taxon>Nocardioidaceae</taxon>
        <taxon>Nocardioides</taxon>
    </lineage>
</organism>
<evidence type="ECO:0000256" key="2">
    <source>
        <dbReference type="ARBA" id="ARBA00022475"/>
    </source>
</evidence>
<evidence type="ECO:0000313" key="12">
    <source>
        <dbReference type="EMBL" id="MFB9314438.1"/>
    </source>
</evidence>
<dbReference type="Gene3D" id="3.30.565.10">
    <property type="entry name" value="Histidine kinase-like ATPase, C-terminal domain"/>
    <property type="match status" value="1"/>
</dbReference>
<proteinExistence type="predicted"/>
<name>A0ABV5KCI4_9ACTN</name>
<dbReference type="GO" id="GO:0016301">
    <property type="term" value="F:kinase activity"/>
    <property type="evidence" value="ECO:0007669"/>
    <property type="project" value="UniProtKB-KW"/>
</dbReference>
<evidence type="ECO:0000256" key="6">
    <source>
        <dbReference type="ARBA" id="ARBA00022989"/>
    </source>
</evidence>
<dbReference type="Pfam" id="PF02518">
    <property type="entry name" value="HATPase_c"/>
    <property type="match status" value="1"/>
</dbReference>
<keyword evidence="3" id="KW-0808">Transferase</keyword>
<evidence type="ECO:0000256" key="5">
    <source>
        <dbReference type="ARBA" id="ARBA00022777"/>
    </source>
</evidence>
<dbReference type="InterPro" id="IPR036890">
    <property type="entry name" value="HATPase_C_sf"/>
</dbReference>
<evidence type="ECO:0000256" key="7">
    <source>
        <dbReference type="ARBA" id="ARBA00023012"/>
    </source>
</evidence>
<protein>
    <submittedName>
        <fullName evidence="12">Sensor histidine kinase</fullName>
    </submittedName>
</protein>
<reference evidence="12 13" key="1">
    <citation type="submission" date="2024-09" db="EMBL/GenBank/DDBJ databases">
        <authorList>
            <person name="Sun Q."/>
            <person name="Mori K."/>
        </authorList>
    </citation>
    <scope>NUCLEOTIDE SEQUENCE [LARGE SCALE GENOMIC DNA]</scope>
    <source>
        <strain evidence="12 13">JCM 9626</strain>
    </source>
</reference>
<feature type="transmembrane region" description="Helical" evidence="9">
    <location>
        <begin position="99"/>
        <end position="120"/>
    </location>
</feature>
<dbReference type="InterPro" id="IPR011712">
    <property type="entry name" value="Sig_transdc_His_kin_sub3_dim/P"/>
</dbReference>
<feature type="transmembrane region" description="Helical" evidence="9">
    <location>
        <begin position="33"/>
        <end position="53"/>
    </location>
</feature>
<comment type="caution">
    <text evidence="12">The sequence shown here is derived from an EMBL/GenBank/DDBJ whole genome shotgun (WGS) entry which is preliminary data.</text>
</comment>
<evidence type="ECO:0000259" key="11">
    <source>
        <dbReference type="Pfam" id="PF07730"/>
    </source>
</evidence>
<feature type="transmembrane region" description="Helical" evidence="9">
    <location>
        <begin position="65"/>
        <end position="87"/>
    </location>
</feature>
<dbReference type="SUPFAM" id="SSF55874">
    <property type="entry name" value="ATPase domain of HSP90 chaperone/DNA topoisomerase II/histidine kinase"/>
    <property type="match status" value="1"/>
</dbReference>
<feature type="transmembrane region" description="Helical" evidence="9">
    <location>
        <begin position="132"/>
        <end position="153"/>
    </location>
</feature>
<evidence type="ECO:0000256" key="8">
    <source>
        <dbReference type="ARBA" id="ARBA00023136"/>
    </source>
</evidence>
<dbReference type="CDD" id="cd16917">
    <property type="entry name" value="HATPase_UhpB-NarQ-NarX-like"/>
    <property type="match status" value="1"/>
</dbReference>
<evidence type="ECO:0000256" key="4">
    <source>
        <dbReference type="ARBA" id="ARBA00022692"/>
    </source>
</evidence>
<keyword evidence="4 9" id="KW-0812">Transmembrane</keyword>
<dbReference type="InterPro" id="IPR050482">
    <property type="entry name" value="Sensor_HK_TwoCompSys"/>
</dbReference>
<evidence type="ECO:0000259" key="10">
    <source>
        <dbReference type="Pfam" id="PF02518"/>
    </source>
</evidence>
<evidence type="ECO:0000313" key="13">
    <source>
        <dbReference type="Proteomes" id="UP001589750"/>
    </source>
</evidence>
<gene>
    <name evidence="12" type="ORF">ACFFRI_15385</name>
</gene>
<dbReference type="Proteomes" id="UP001589750">
    <property type="component" value="Unassembled WGS sequence"/>
</dbReference>
<keyword evidence="6 9" id="KW-1133">Transmembrane helix</keyword>
<keyword evidence="13" id="KW-1185">Reference proteome</keyword>
<evidence type="ECO:0000256" key="3">
    <source>
        <dbReference type="ARBA" id="ARBA00022679"/>
    </source>
</evidence>
<accession>A0ABV5KCI4</accession>